<keyword evidence="3" id="KW-0997">Cell inner membrane</keyword>
<dbReference type="EMBL" id="NJGV01000007">
    <property type="protein sequence ID" value="OWY34905.1"/>
    <property type="molecule type" value="Genomic_DNA"/>
</dbReference>
<dbReference type="PANTHER" id="PTHR30462">
    <property type="entry name" value="INTERMEMBRANE TRANSPORT PROTEIN PQIB-RELATED"/>
    <property type="match status" value="1"/>
</dbReference>
<protein>
    <submittedName>
        <fullName evidence="9">Paraquat-inducible membrane protein A</fullName>
    </submittedName>
</protein>
<evidence type="ECO:0000256" key="4">
    <source>
        <dbReference type="ARBA" id="ARBA00022692"/>
    </source>
</evidence>
<organism evidence="9 10">
    <name type="scientific">Herbaspirillum aquaticum</name>
    <dbReference type="NCBI Taxonomy" id="568783"/>
    <lineage>
        <taxon>Bacteria</taxon>
        <taxon>Pseudomonadati</taxon>
        <taxon>Pseudomonadota</taxon>
        <taxon>Betaproteobacteria</taxon>
        <taxon>Burkholderiales</taxon>
        <taxon>Oxalobacteraceae</taxon>
        <taxon>Herbaspirillum</taxon>
    </lineage>
</organism>
<dbReference type="Pfam" id="PF04403">
    <property type="entry name" value="PqiA"/>
    <property type="match status" value="1"/>
</dbReference>
<evidence type="ECO:0000256" key="5">
    <source>
        <dbReference type="ARBA" id="ARBA00022989"/>
    </source>
</evidence>
<dbReference type="PANTHER" id="PTHR30462:SF3">
    <property type="entry name" value="INTERMEMBRANE TRANSPORT PROTEIN PQIA"/>
    <property type="match status" value="1"/>
</dbReference>
<evidence type="ECO:0000256" key="3">
    <source>
        <dbReference type="ARBA" id="ARBA00022519"/>
    </source>
</evidence>
<feature type="transmembrane region" description="Helical" evidence="8">
    <location>
        <begin position="191"/>
        <end position="214"/>
    </location>
</feature>
<evidence type="ECO:0000256" key="1">
    <source>
        <dbReference type="ARBA" id="ARBA00004533"/>
    </source>
</evidence>
<evidence type="ECO:0000313" key="9">
    <source>
        <dbReference type="EMBL" id="OWY34905.1"/>
    </source>
</evidence>
<feature type="region of interest" description="Disordered" evidence="7">
    <location>
        <begin position="229"/>
        <end position="253"/>
    </location>
</feature>
<evidence type="ECO:0000256" key="2">
    <source>
        <dbReference type="ARBA" id="ARBA00022475"/>
    </source>
</evidence>
<name>A0A225SUI1_9BURK</name>
<sequence>MSLFKRQAAPHAPDITQEPDEDLQVQDAASLGVIGCHHCGTVWEGAQPHQPCGVCHAPLHVRRIDSLTRTWALLIAACIMYIPANMMPVMVTSTLFDEQRDTILSGVIYFWTSGEWGLALVVFVASFLVPLFKLVALGILVFSARRRSRWRRLQRAKLYRVVEAIGRWSMLDVFVVSVLTGLVKIHGFANIHAGIGIAAFGAVVVLTMLASLAFDPRLIWDERVIDPLSDAPSKPHPGPVSPHDNANKPQETA</sequence>
<comment type="subcellular location">
    <subcellularLocation>
        <location evidence="1">Cell inner membrane</location>
    </subcellularLocation>
</comment>
<dbReference type="Gene3D" id="1.20.1070.10">
    <property type="entry name" value="Rhodopsin 7-helix transmembrane proteins"/>
    <property type="match status" value="1"/>
</dbReference>
<dbReference type="RefSeq" id="WP_088754826.1">
    <property type="nucleotide sequence ID" value="NZ_NJGV01000007.1"/>
</dbReference>
<feature type="region of interest" description="Disordered" evidence="7">
    <location>
        <begin position="1"/>
        <end position="21"/>
    </location>
</feature>
<dbReference type="GO" id="GO:0005886">
    <property type="term" value="C:plasma membrane"/>
    <property type="evidence" value="ECO:0007669"/>
    <property type="project" value="UniProtKB-SubCell"/>
</dbReference>
<dbReference type="InterPro" id="IPR051800">
    <property type="entry name" value="PqiA-PqiB_transport"/>
</dbReference>
<feature type="transmembrane region" description="Helical" evidence="8">
    <location>
        <begin position="165"/>
        <end position="185"/>
    </location>
</feature>
<feature type="transmembrane region" description="Helical" evidence="8">
    <location>
        <begin position="116"/>
        <end position="144"/>
    </location>
</feature>
<dbReference type="InterPro" id="IPR007498">
    <property type="entry name" value="PqiA-like"/>
</dbReference>
<accession>A0A225SUI1</accession>
<keyword evidence="5 8" id="KW-1133">Transmembrane helix</keyword>
<proteinExistence type="predicted"/>
<evidence type="ECO:0000256" key="6">
    <source>
        <dbReference type="ARBA" id="ARBA00023136"/>
    </source>
</evidence>
<reference evidence="9 10" key="1">
    <citation type="journal article" date="2010" name="Int. J. Syst. Evol. Microbiol.">
        <title>Reclassification of Herbaspirillum putei as a later heterotypic synonym of Herbaspirillum huttiense, with the description of H. huttiense subsp. huttiense subsp. nov. and H. huttiense subsp. putei subsp. nov., comb. nov., and description of Herbaspirillum aquaticum sp. nov.</title>
        <authorList>
            <person name="Dobritsa A.P."/>
            <person name="Reddy M.C."/>
            <person name="Samadpour M."/>
        </authorList>
    </citation>
    <scope>NUCLEOTIDE SEQUENCE [LARGE SCALE GENOMIC DNA]</scope>
    <source>
        <strain evidence="9 10">IEH 4430</strain>
    </source>
</reference>
<evidence type="ECO:0000256" key="8">
    <source>
        <dbReference type="SAM" id="Phobius"/>
    </source>
</evidence>
<gene>
    <name evidence="9" type="ORF">CEJ45_09075</name>
</gene>
<evidence type="ECO:0000313" key="10">
    <source>
        <dbReference type="Proteomes" id="UP000214747"/>
    </source>
</evidence>
<keyword evidence="2" id="KW-1003">Cell membrane</keyword>
<keyword evidence="6 8" id="KW-0472">Membrane</keyword>
<dbReference type="AlphaFoldDB" id="A0A225SUI1"/>
<keyword evidence="4 8" id="KW-0812">Transmembrane</keyword>
<dbReference type="Proteomes" id="UP000214747">
    <property type="component" value="Unassembled WGS sequence"/>
</dbReference>
<keyword evidence="10" id="KW-1185">Reference proteome</keyword>
<evidence type="ECO:0000256" key="7">
    <source>
        <dbReference type="SAM" id="MobiDB-lite"/>
    </source>
</evidence>
<feature type="transmembrane region" description="Helical" evidence="8">
    <location>
        <begin position="71"/>
        <end position="96"/>
    </location>
</feature>
<comment type="caution">
    <text evidence="9">The sequence shown here is derived from an EMBL/GenBank/DDBJ whole genome shotgun (WGS) entry which is preliminary data.</text>
</comment>